<dbReference type="PANTHER" id="PTHR11215">
    <property type="entry name" value="METAL DEPENDENT HYDROLASE - RELATED"/>
    <property type="match status" value="1"/>
</dbReference>
<evidence type="ECO:0000256" key="1">
    <source>
        <dbReference type="ARBA" id="ARBA00010105"/>
    </source>
</evidence>
<sequence length="354" mass="40023">MAATKKIGTHSGKFHCDEAFACYMLKQLPEFKDHQIVRSRDEKVLSECDIVVDVGGVFDHSTRRYDHHQKEFQETMSTLGLLPFNTRLSSAGLIYAHYGKQLIANYLNVPVDDKLVSLFYHRLYSVYVEQVDAVDNGISAYEGLPKYHTSGGISGRVGHLNPHWNEKDVDADERFGKAMNLVGEDFMEILRYLYQVWWPAREIVEKAIESRKETDSSGRVIVLPSNGGVPWKEHFFDLEDELNLSSSNITYIVFGEGNDWRVQAIPNSRLSSFDNRQPLPRTWRGLRDDCLSNESGIKGGVFVHLTGFIGGNRSKEGAIAMATKAIQLGSQDPEMTETEVKKMKLEEQPTTVQA</sequence>
<dbReference type="AlphaFoldDB" id="A0A2A6CRK9"/>
<gene>
    <name evidence="2" type="primary">WBGene00276098</name>
</gene>
<dbReference type="EnsemblMetazoa" id="PPA37729.1">
    <property type="protein sequence ID" value="PPA37729.1"/>
    <property type="gene ID" value="WBGene00276098"/>
</dbReference>
<reference evidence="2" key="2">
    <citation type="submission" date="2022-06" db="UniProtKB">
        <authorList>
            <consortium name="EnsemblMetazoa"/>
        </authorList>
    </citation>
    <scope>IDENTIFICATION</scope>
    <source>
        <strain evidence="2">PS312</strain>
    </source>
</reference>
<evidence type="ECO:0000313" key="2">
    <source>
        <dbReference type="EnsemblMetazoa" id="PPA37729.1"/>
    </source>
</evidence>
<dbReference type="InterPro" id="IPR003226">
    <property type="entry name" value="MYG1_exonuclease"/>
</dbReference>
<name>A0A2A6CRK9_PRIPA</name>
<accession>A0A8R1USB3</accession>
<dbReference type="Proteomes" id="UP000005239">
    <property type="component" value="Unassembled WGS sequence"/>
</dbReference>
<accession>A0A2A6CRK9</accession>
<organism evidence="2 3">
    <name type="scientific">Pristionchus pacificus</name>
    <name type="common">Parasitic nematode worm</name>
    <dbReference type="NCBI Taxonomy" id="54126"/>
    <lineage>
        <taxon>Eukaryota</taxon>
        <taxon>Metazoa</taxon>
        <taxon>Ecdysozoa</taxon>
        <taxon>Nematoda</taxon>
        <taxon>Chromadorea</taxon>
        <taxon>Rhabditida</taxon>
        <taxon>Rhabditina</taxon>
        <taxon>Diplogasteromorpha</taxon>
        <taxon>Diplogasteroidea</taxon>
        <taxon>Neodiplogasteridae</taxon>
        <taxon>Pristionchus</taxon>
    </lineage>
</organism>
<dbReference type="Pfam" id="PF03690">
    <property type="entry name" value="MYG1_exonuc"/>
    <property type="match status" value="1"/>
</dbReference>
<comment type="similarity">
    <text evidence="1">Belongs to the MYG1 family.</text>
</comment>
<dbReference type="GO" id="GO:0005737">
    <property type="term" value="C:cytoplasm"/>
    <property type="evidence" value="ECO:0000318"/>
    <property type="project" value="GO_Central"/>
</dbReference>
<dbReference type="GO" id="GO:0005634">
    <property type="term" value="C:nucleus"/>
    <property type="evidence" value="ECO:0000318"/>
    <property type="project" value="GO_Central"/>
</dbReference>
<dbReference type="PANTHER" id="PTHR11215:SF1">
    <property type="entry name" value="MYG1 EXONUCLEASE"/>
    <property type="match status" value="1"/>
</dbReference>
<protein>
    <submittedName>
        <fullName evidence="2">Uncharacterized protein</fullName>
    </submittedName>
</protein>
<keyword evidence="3" id="KW-1185">Reference proteome</keyword>
<proteinExistence type="inferred from homology"/>
<dbReference type="OrthoDB" id="10265310at2759"/>
<evidence type="ECO:0000313" key="3">
    <source>
        <dbReference type="Proteomes" id="UP000005239"/>
    </source>
</evidence>
<reference evidence="3" key="1">
    <citation type="journal article" date="2008" name="Nat. Genet.">
        <title>The Pristionchus pacificus genome provides a unique perspective on nematode lifestyle and parasitism.</title>
        <authorList>
            <person name="Dieterich C."/>
            <person name="Clifton S.W."/>
            <person name="Schuster L.N."/>
            <person name="Chinwalla A."/>
            <person name="Delehaunty K."/>
            <person name="Dinkelacker I."/>
            <person name="Fulton L."/>
            <person name="Fulton R."/>
            <person name="Godfrey J."/>
            <person name="Minx P."/>
            <person name="Mitreva M."/>
            <person name="Roeseler W."/>
            <person name="Tian H."/>
            <person name="Witte H."/>
            <person name="Yang S.P."/>
            <person name="Wilson R.K."/>
            <person name="Sommer R.J."/>
        </authorList>
    </citation>
    <scope>NUCLEOTIDE SEQUENCE [LARGE SCALE GENOMIC DNA]</scope>
    <source>
        <strain evidence="3">PS312</strain>
    </source>
</reference>